<evidence type="ECO:0000313" key="1">
    <source>
        <dbReference type="EMBL" id="UOE99766.1"/>
    </source>
</evidence>
<proteinExistence type="predicted"/>
<organism evidence="1 2">
    <name type="scientific">Bdellovibrio reynosensis</name>
    <dbReference type="NCBI Taxonomy" id="2835041"/>
    <lineage>
        <taxon>Bacteria</taxon>
        <taxon>Pseudomonadati</taxon>
        <taxon>Bdellovibrionota</taxon>
        <taxon>Bdellovibrionia</taxon>
        <taxon>Bdellovibrionales</taxon>
        <taxon>Pseudobdellovibrionaceae</taxon>
        <taxon>Bdellovibrio</taxon>
    </lineage>
</organism>
<name>A0ABY4C4A4_9BACT</name>
<protein>
    <recommendedName>
        <fullName evidence="3">Peptidase C39-like domain-containing protein</fullName>
    </recommendedName>
</protein>
<evidence type="ECO:0008006" key="3">
    <source>
        <dbReference type="Google" id="ProtNLM"/>
    </source>
</evidence>
<reference evidence="1" key="1">
    <citation type="submission" date="2022-03" db="EMBL/GenBank/DDBJ databases">
        <title>Genome Identification and Characterization of new species Bdellovibrio reynosense LBG001 sp. nov. from a Mexico soil sample.</title>
        <authorList>
            <person name="Camilli A."/>
            <person name="Ajao Y."/>
            <person name="Guo X."/>
        </authorList>
    </citation>
    <scope>NUCLEOTIDE SEQUENCE</scope>
    <source>
        <strain evidence="1">LBG001</strain>
    </source>
</reference>
<dbReference type="Proteomes" id="UP000830116">
    <property type="component" value="Chromosome"/>
</dbReference>
<evidence type="ECO:0000313" key="2">
    <source>
        <dbReference type="Proteomes" id="UP000830116"/>
    </source>
</evidence>
<keyword evidence="2" id="KW-1185">Reference proteome</keyword>
<sequence>MNLRFCYMTHKQMLWANGCRQIKQACKVFGMGFGPRASLLELYSMKHLLIVFAILLSGFFAFANALPIEQDLSALMIDQKDSLFYDLGVIRAGDDSSLCGPTSAVNWLQLKVANQAYPKKDLVRLVKEISAKNYPAYQGVNNGMTEHELVKFMNFMNARLNVKIDYQIKGRSVLGEADLFSDNVQILLVKYAQIPRAPERPPGGIGGRRPPPMYNLPHEEPLIRGFHFVLKVVADANTREITVIDPENPARYTRLYIVGSTDSGIKIKPTSKADFPHFSFGVPLTWSVVSAIEEKVN</sequence>
<dbReference type="RefSeq" id="WP_243534994.1">
    <property type="nucleotide sequence ID" value="NZ_CP093442.1"/>
</dbReference>
<accession>A0ABY4C4A4</accession>
<dbReference type="EMBL" id="CP093442">
    <property type="protein sequence ID" value="UOE99766.1"/>
    <property type="molecule type" value="Genomic_DNA"/>
</dbReference>
<gene>
    <name evidence="1" type="ORF">MNR06_08665</name>
</gene>